<evidence type="ECO:0000313" key="3">
    <source>
        <dbReference type="Proteomes" id="UP001612741"/>
    </source>
</evidence>
<accession>A0ABW7YLH5</accession>
<dbReference type="RefSeq" id="WP_397079082.1">
    <property type="nucleotide sequence ID" value="NZ_JBITGY010000001.1"/>
</dbReference>
<proteinExistence type="predicted"/>
<comment type="caution">
    <text evidence="2">The sequence shown here is derived from an EMBL/GenBank/DDBJ whole genome shotgun (WGS) entry which is preliminary data.</text>
</comment>
<name>A0ABW7YLH5_9ACTN</name>
<evidence type="ECO:0000256" key="1">
    <source>
        <dbReference type="SAM" id="MobiDB-lite"/>
    </source>
</evidence>
<dbReference type="EMBL" id="JBITGY010000001">
    <property type="protein sequence ID" value="MFI6496749.1"/>
    <property type="molecule type" value="Genomic_DNA"/>
</dbReference>
<organism evidence="2 3">
    <name type="scientific">Nonomuraea typhae</name>
    <dbReference type="NCBI Taxonomy" id="2603600"/>
    <lineage>
        <taxon>Bacteria</taxon>
        <taxon>Bacillati</taxon>
        <taxon>Actinomycetota</taxon>
        <taxon>Actinomycetes</taxon>
        <taxon>Streptosporangiales</taxon>
        <taxon>Streptosporangiaceae</taxon>
        <taxon>Nonomuraea</taxon>
    </lineage>
</organism>
<evidence type="ECO:0000313" key="2">
    <source>
        <dbReference type="EMBL" id="MFI6496749.1"/>
    </source>
</evidence>
<dbReference type="Proteomes" id="UP001612741">
    <property type="component" value="Unassembled WGS sequence"/>
</dbReference>
<keyword evidence="3" id="KW-1185">Reference proteome</keyword>
<reference evidence="2 3" key="1">
    <citation type="submission" date="2024-10" db="EMBL/GenBank/DDBJ databases">
        <title>The Natural Products Discovery Center: Release of the First 8490 Sequenced Strains for Exploring Actinobacteria Biosynthetic Diversity.</title>
        <authorList>
            <person name="Kalkreuter E."/>
            <person name="Kautsar S.A."/>
            <person name="Yang D."/>
            <person name="Bader C.D."/>
            <person name="Teijaro C.N."/>
            <person name="Fluegel L."/>
            <person name="Davis C.M."/>
            <person name="Simpson J.R."/>
            <person name="Lauterbach L."/>
            <person name="Steele A.D."/>
            <person name="Gui C."/>
            <person name="Meng S."/>
            <person name="Li G."/>
            <person name="Viehrig K."/>
            <person name="Ye F."/>
            <person name="Su P."/>
            <person name="Kiefer A.F."/>
            <person name="Nichols A."/>
            <person name="Cepeda A.J."/>
            <person name="Yan W."/>
            <person name="Fan B."/>
            <person name="Jiang Y."/>
            <person name="Adhikari A."/>
            <person name="Zheng C.-J."/>
            <person name="Schuster L."/>
            <person name="Cowan T.M."/>
            <person name="Smanski M.J."/>
            <person name="Chevrette M.G."/>
            <person name="De Carvalho L.P.S."/>
            <person name="Shen B."/>
        </authorList>
    </citation>
    <scope>NUCLEOTIDE SEQUENCE [LARGE SCALE GENOMIC DNA]</scope>
    <source>
        <strain evidence="2 3">NPDC050545</strain>
    </source>
</reference>
<protein>
    <submittedName>
        <fullName evidence="2">Uncharacterized protein</fullName>
    </submittedName>
</protein>
<feature type="region of interest" description="Disordered" evidence="1">
    <location>
        <begin position="1"/>
        <end position="46"/>
    </location>
</feature>
<gene>
    <name evidence="2" type="ORF">ACIBG2_05170</name>
</gene>
<sequence length="75" mass="8492">MSHDEEPRRPYHHPYLSPEQHDLEPEPYLSPDDTPTAGLPSMPAASARTVHRLRHIRQVSDTAITVIDQALERAS</sequence>